<proteinExistence type="predicted"/>
<organism evidence="2">
    <name type="scientific">Timema genevievae</name>
    <name type="common">Walking stick</name>
    <dbReference type="NCBI Taxonomy" id="629358"/>
    <lineage>
        <taxon>Eukaryota</taxon>
        <taxon>Metazoa</taxon>
        <taxon>Ecdysozoa</taxon>
        <taxon>Arthropoda</taxon>
        <taxon>Hexapoda</taxon>
        <taxon>Insecta</taxon>
        <taxon>Pterygota</taxon>
        <taxon>Neoptera</taxon>
        <taxon>Polyneoptera</taxon>
        <taxon>Phasmatodea</taxon>
        <taxon>Timematodea</taxon>
        <taxon>Timematoidea</taxon>
        <taxon>Timematidae</taxon>
        <taxon>Timema</taxon>
    </lineage>
</organism>
<sequence length="88" mass="10108">MSLSQITPGHGNRTRDILVRQCTFFTHILRQFVMDMWKSSATYLCDQLRRAWVLQHWTSLVSLMGDDRTNRSDPGGEGLKLPKGAQPF</sequence>
<accession>A0A7R9K8Y3</accession>
<reference evidence="2" key="1">
    <citation type="submission" date="2020-11" db="EMBL/GenBank/DDBJ databases">
        <authorList>
            <person name="Tran Van P."/>
        </authorList>
    </citation>
    <scope>NUCLEOTIDE SEQUENCE</scope>
</reference>
<protein>
    <submittedName>
        <fullName evidence="2">Uncharacterized protein</fullName>
    </submittedName>
</protein>
<gene>
    <name evidence="2" type="ORF">TGEB3V08_LOCUS10148</name>
</gene>
<dbReference type="EMBL" id="OE845402">
    <property type="protein sequence ID" value="CAD7607268.1"/>
    <property type="molecule type" value="Genomic_DNA"/>
</dbReference>
<name>A0A7R9K8Y3_TIMGE</name>
<evidence type="ECO:0000313" key="2">
    <source>
        <dbReference type="EMBL" id="CAD7607268.1"/>
    </source>
</evidence>
<evidence type="ECO:0000256" key="1">
    <source>
        <dbReference type="SAM" id="MobiDB-lite"/>
    </source>
</evidence>
<dbReference type="AlphaFoldDB" id="A0A7R9K8Y3"/>
<feature type="region of interest" description="Disordered" evidence="1">
    <location>
        <begin position="67"/>
        <end position="88"/>
    </location>
</feature>